<dbReference type="GO" id="GO:0061630">
    <property type="term" value="F:ubiquitin protein ligase activity"/>
    <property type="evidence" value="ECO:0007669"/>
    <property type="project" value="TreeGrafter"/>
</dbReference>
<dbReference type="EMBL" id="LJIJ01002747">
    <property type="protein sequence ID" value="ODM89295.1"/>
    <property type="molecule type" value="Genomic_DNA"/>
</dbReference>
<dbReference type="InterPro" id="IPR052088">
    <property type="entry name" value="E3_ubiquitin-ligase_SINA"/>
</dbReference>
<evidence type="ECO:0000256" key="4">
    <source>
        <dbReference type="PROSITE-ProRule" id="PRU00175"/>
    </source>
</evidence>
<protein>
    <submittedName>
        <fullName evidence="6">Putative E3 ubiquitin-protein ligase SINA-like 6</fullName>
    </submittedName>
</protein>
<comment type="caution">
    <text evidence="6">The sequence shown here is derived from an EMBL/GenBank/DDBJ whole genome shotgun (WGS) entry which is preliminary data.</text>
</comment>
<evidence type="ECO:0000259" key="5">
    <source>
        <dbReference type="PROSITE" id="PS50089"/>
    </source>
</evidence>
<proteinExistence type="predicted"/>
<keyword evidence="7" id="KW-1185">Reference proteome</keyword>
<dbReference type="GO" id="GO:0005737">
    <property type="term" value="C:cytoplasm"/>
    <property type="evidence" value="ECO:0007669"/>
    <property type="project" value="TreeGrafter"/>
</dbReference>
<dbReference type="STRING" id="48709.A0A1D2M8J9"/>
<keyword evidence="1" id="KW-0479">Metal-binding</keyword>
<evidence type="ECO:0000256" key="2">
    <source>
        <dbReference type="ARBA" id="ARBA00022771"/>
    </source>
</evidence>
<reference evidence="6 7" key="1">
    <citation type="journal article" date="2016" name="Genome Biol. Evol.">
        <title>Gene Family Evolution Reflects Adaptation to Soil Environmental Stressors in the Genome of the Collembolan Orchesella cincta.</title>
        <authorList>
            <person name="Faddeeva-Vakhrusheva A."/>
            <person name="Derks M.F."/>
            <person name="Anvar S.Y."/>
            <person name="Agamennone V."/>
            <person name="Suring W."/>
            <person name="Smit S."/>
            <person name="van Straalen N.M."/>
            <person name="Roelofs D."/>
        </authorList>
    </citation>
    <scope>NUCLEOTIDE SEQUENCE [LARGE SCALE GENOMIC DNA]</scope>
    <source>
        <tissue evidence="6">Mixed pool</tissue>
    </source>
</reference>
<evidence type="ECO:0000256" key="1">
    <source>
        <dbReference type="ARBA" id="ARBA00022723"/>
    </source>
</evidence>
<dbReference type="PANTHER" id="PTHR10315:SF117">
    <property type="entry name" value="RING-TYPE E3 UBIQUITIN TRANSFERASE"/>
    <property type="match status" value="1"/>
</dbReference>
<gene>
    <name evidence="6" type="ORF">Ocin01_17388</name>
</gene>
<dbReference type="OrthoDB" id="941555at2759"/>
<keyword evidence="3" id="KW-0862">Zinc</keyword>
<evidence type="ECO:0000313" key="6">
    <source>
        <dbReference type="EMBL" id="ODM89295.1"/>
    </source>
</evidence>
<dbReference type="PROSITE" id="PS50089">
    <property type="entry name" value="ZF_RING_2"/>
    <property type="match status" value="1"/>
</dbReference>
<evidence type="ECO:0000313" key="7">
    <source>
        <dbReference type="Proteomes" id="UP000094527"/>
    </source>
</evidence>
<dbReference type="PANTHER" id="PTHR10315">
    <property type="entry name" value="E3 UBIQUITIN PROTEIN LIGASE SIAH"/>
    <property type="match status" value="1"/>
</dbReference>
<dbReference type="InterPro" id="IPR049548">
    <property type="entry name" value="Sina-like_RING"/>
</dbReference>
<dbReference type="AlphaFoldDB" id="A0A1D2M8J9"/>
<dbReference type="Pfam" id="PF21362">
    <property type="entry name" value="Sina_RING"/>
    <property type="match status" value="1"/>
</dbReference>
<dbReference type="SUPFAM" id="SSF57850">
    <property type="entry name" value="RING/U-box"/>
    <property type="match status" value="1"/>
</dbReference>
<evidence type="ECO:0000256" key="3">
    <source>
        <dbReference type="ARBA" id="ARBA00022833"/>
    </source>
</evidence>
<sequence>MEKFRTCPICLEVPEQEIFQCRNGHVICNLCITKVRGCSICPQCRVPFGTVRIRNRLFEEMLDSQVFDCKFQELGCAYVCKRGEITTHVNSCLYNPDTVSVCEQLGIKNCTFRLGCISRAEVISHFEEVHKCSFKLSPSLSLRFNGSSFMEILSHKRKAGATRVTNPSFICAITGKDTSEFSPLFLLCGKLKQSTECLSFYCLKIWEPTLGLPKQFNAVFSLFKNPSLISSSSSNSASEPSTSTWTSSLPNAEYNPFPICGLMRVGGIKDIRVLLKASTINIPISLLEDHRFGTNKDYFQAEITPISGASNVPGMLSGLGAIQLEFSSSSNSPTSSATERQLL</sequence>
<keyword evidence="2 4" id="KW-0863">Zinc-finger</keyword>
<dbReference type="InterPro" id="IPR013083">
    <property type="entry name" value="Znf_RING/FYVE/PHD"/>
</dbReference>
<organism evidence="6 7">
    <name type="scientific">Orchesella cincta</name>
    <name type="common">Springtail</name>
    <name type="synonym">Podura cincta</name>
    <dbReference type="NCBI Taxonomy" id="48709"/>
    <lineage>
        <taxon>Eukaryota</taxon>
        <taxon>Metazoa</taxon>
        <taxon>Ecdysozoa</taxon>
        <taxon>Arthropoda</taxon>
        <taxon>Hexapoda</taxon>
        <taxon>Collembola</taxon>
        <taxon>Entomobryomorpha</taxon>
        <taxon>Entomobryoidea</taxon>
        <taxon>Orchesellidae</taxon>
        <taxon>Orchesellinae</taxon>
        <taxon>Orchesella</taxon>
    </lineage>
</organism>
<name>A0A1D2M8J9_ORCCI</name>
<dbReference type="Proteomes" id="UP000094527">
    <property type="component" value="Unassembled WGS sequence"/>
</dbReference>
<dbReference type="Gene3D" id="3.30.40.10">
    <property type="entry name" value="Zinc/RING finger domain, C3HC4 (zinc finger)"/>
    <property type="match status" value="1"/>
</dbReference>
<dbReference type="InterPro" id="IPR001841">
    <property type="entry name" value="Znf_RING"/>
</dbReference>
<feature type="domain" description="RING-type" evidence="5">
    <location>
        <begin position="7"/>
        <end position="45"/>
    </location>
</feature>
<dbReference type="GO" id="GO:0008270">
    <property type="term" value="F:zinc ion binding"/>
    <property type="evidence" value="ECO:0007669"/>
    <property type="project" value="UniProtKB-KW"/>
</dbReference>
<dbReference type="SUPFAM" id="SSF49599">
    <property type="entry name" value="TRAF domain-like"/>
    <property type="match status" value="1"/>
</dbReference>
<accession>A0A1D2M8J9</accession>